<dbReference type="AlphaFoldDB" id="A0A5A7RFF4"/>
<keyword evidence="3" id="KW-1185">Reference proteome</keyword>
<dbReference type="Gene3D" id="3.30.200.20">
    <property type="entry name" value="Phosphorylase Kinase, domain 1"/>
    <property type="match status" value="1"/>
</dbReference>
<evidence type="ECO:0000313" key="3">
    <source>
        <dbReference type="Proteomes" id="UP000325081"/>
    </source>
</evidence>
<keyword evidence="2" id="KW-0418">Kinase</keyword>
<gene>
    <name evidence="2" type="ORF">STAS_33622</name>
</gene>
<reference evidence="3" key="1">
    <citation type="journal article" date="2019" name="Curr. Biol.">
        <title>Genome Sequence of Striga asiatica Provides Insight into the Evolution of Plant Parasitism.</title>
        <authorList>
            <person name="Yoshida S."/>
            <person name="Kim S."/>
            <person name="Wafula E.K."/>
            <person name="Tanskanen J."/>
            <person name="Kim Y.M."/>
            <person name="Honaas L."/>
            <person name="Yang Z."/>
            <person name="Spallek T."/>
            <person name="Conn C.E."/>
            <person name="Ichihashi Y."/>
            <person name="Cheong K."/>
            <person name="Cui S."/>
            <person name="Der J.P."/>
            <person name="Gundlach H."/>
            <person name="Jiao Y."/>
            <person name="Hori C."/>
            <person name="Ishida J.K."/>
            <person name="Kasahara H."/>
            <person name="Kiba T."/>
            <person name="Kim M.S."/>
            <person name="Koo N."/>
            <person name="Laohavisit A."/>
            <person name="Lee Y.H."/>
            <person name="Lumba S."/>
            <person name="McCourt P."/>
            <person name="Mortimer J.C."/>
            <person name="Mutuku J.M."/>
            <person name="Nomura T."/>
            <person name="Sasaki-Sekimoto Y."/>
            <person name="Seto Y."/>
            <person name="Wang Y."/>
            <person name="Wakatake T."/>
            <person name="Sakakibara H."/>
            <person name="Demura T."/>
            <person name="Yamaguchi S."/>
            <person name="Yoneyama K."/>
            <person name="Manabe R.I."/>
            <person name="Nelson D.C."/>
            <person name="Schulman A.H."/>
            <person name="Timko M.P."/>
            <person name="dePamphilis C.W."/>
            <person name="Choi D."/>
            <person name="Shirasu K."/>
        </authorList>
    </citation>
    <scope>NUCLEOTIDE SEQUENCE [LARGE SCALE GENOMIC DNA]</scope>
    <source>
        <strain evidence="3">cv. UVA1</strain>
    </source>
</reference>
<sequence length="273" mass="31286">MAGKKTEGESMGGYKYHSTLPIEHDSDQHNFIRDIGSSSSGIARLMRDKKSVERVAIKYIKQCIQKMDSQESGNNSSAQHPWNYTMPAQILNGVHPMNFPFQQVLHFDPTNRNYHLHADQQPRIHLDPINGFSFQSLLNAPMCNTQTRDATKERKKREKDTQNHTNSQSSIAKKDWSKEEEIALTKAWLYVSEDAEVGNNQKGAAMWDRILEAWKGNMGVTCITARNNNSLQLKWSKIQFAVSKFHAQYERLERHPQSGSNSDDLVRNSLWIP</sequence>
<evidence type="ECO:0000313" key="2">
    <source>
        <dbReference type="EMBL" id="GER55922.1"/>
    </source>
</evidence>
<protein>
    <submittedName>
        <fullName evidence="2">Serine/threonine-protein kinase SAPK8</fullName>
    </submittedName>
</protein>
<dbReference type="Proteomes" id="UP000325081">
    <property type="component" value="Unassembled WGS sequence"/>
</dbReference>
<dbReference type="OrthoDB" id="1225588at2759"/>
<dbReference type="PANTHER" id="PTHR45023:SF4">
    <property type="entry name" value="GLYCINE-RICH PROTEIN-RELATED"/>
    <property type="match status" value="1"/>
</dbReference>
<organism evidence="2 3">
    <name type="scientific">Striga asiatica</name>
    <name type="common">Asiatic witchweed</name>
    <name type="synonym">Buchnera asiatica</name>
    <dbReference type="NCBI Taxonomy" id="4170"/>
    <lineage>
        <taxon>Eukaryota</taxon>
        <taxon>Viridiplantae</taxon>
        <taxon>Streptophyta</taxon>
        <taxon>Embryophyta</taxon>
        <taxon>Tracheophyta</taxon>
        <taxon>Spermatophyta</taxon>
        <taxon>Magnoliopsida</taxon>
        <taxon>eudicotyledons</taxon>
        <taxon>Gunneridae</taxon>
        <taxon>Pentapetalae</taxon>
        <taxon>asterids</taxon>
        <taxon>lamiids</taxon>
        <taxon>Lamiales</taxon>
        <taxon>Orobanchaceae</taxon>
        <taxon>Buchnereae</taxon>
        <taxon>Striga</taxon>
    </lineage>
</organism>
<evidence type="ECO:0000256" key="1">
    <source>
        <dbReference type="SAM" id="MobiDB-lite"/>
    </source>
</evidence>
<comment type="caution">
    <text evidence="2">The sequence shown here is derived from an EMBL/GenBank/DDBJ whole genome shotgun (WGS) entry which is preliminary data.</text>
</comment>
<feature type="region of interest" description="Disordered" evidence="1">
    <location>
        <begin position="143"/>
        <end position="176"/>
    </location>
</feature>
<dbReference type="EMBL" id="BKCP01012292">
    <property type="protein sequence ID" value="GER55922.1"/>
    <property type="molecule type" value="Genomic_DNA"/>
</dbReference>
<dbReference type="PANTHER" id="PTHR45023">
    <property type="match status" value="1"/>
</dbReference>
<name>A0A5A7RFF4_STRAF</name>
<keyword evidence="2" id="KW-0808">Transferase</keyword>
<accession>A0A5A7RFF4</accession>
<dbReference type="GO" id="GO:0016301">
    <property type="term" value="F:kinase activity"/>
    <property type="evidence" value="ECO:0007669"/>
    <property type="project" value="UniProtKB-KW"/>
</dbReference>
<proteinExistence type="predicted"/>